<gene>
    <name evidence="2" type="ORF">DC430_00420</name>
</gene>
<reference evidence="2 3" key="1">
    <citation type="submission" date="2018-04" db="EMBL/GenBank/DDBJ databases">
        <authorList>
            <person name="Hagen T."/>
        </authorList>
    </citation>
    <scope>NUCLEOTIDE SEQUENCE [LARGE SCALE GENOMIC DNA]</scope>
    <source>
        <strain evidence="2 3">TPD7009</strain>
    </source>
</reference>
<dbReference type="Proteomes" id="UP000244335">
    <property type="component" value="Unassembled WGS sequence"/>
</dbReference>
<evidence type="ECO:0000313" key="2">
    <source>
        <dbReference type="EMBL" id="PVE57310.1"/>
    </source>
</evidence>
<protein>
    <submittedName>
        <fullName evidence="2">DUF935 domain-containing protein</fullName>
    </submittedName>
</protein>
<dbReference type="EMBL" id="QDFR01000001">
    <property type="protein sequence ID" value="PVE57310.1"/>
    <property type="molecule type" value="Genomic_DNA"/>
</dbReference>
<dbReference type="AlphaFoldDB" id="A0AA92C7T9"/>
<accession>A0AA92C7T9</accession>
<comment type="caution">
    <text evidence="2">The sequence shown here is derived from an EMBL/GenBank/DDBJ whole genome shotgun (WGS) entry which is preliminary data.</text>
</comment>
<name>A0AA92C7T9_RHIRH</name>
<sequence>MTTRTSSILGPDGRPIVLSTLSDEVATPTVAGVRRTHEERVATGLTPERLGTILRDAAEGNARSYLTLAEEMEERYLHYASQLQTRRLAIESVDATLEANKAPTVIVDAVEELINDEGFAGARGHLPDAINKSYAMVEMMWEYERKALRPVQYIDRDARFFQMDRLSLRQLRLAVDGSIEGEELPEAKFIRHVPRTRLGLPLRRGMARPAAWAYLIQQFGLQDWAAFSEVYGMPLRVGKYNAGASAADKRTLLKAVASIANDAAAIIPAGMDIDFHEVNGANAAAVFGGLLEYVDKQISKLVVGQTMTSDDGSSLGQAKIHNEVRLELLRADCRQLAFTINRDLIKPFVDLNFGPQDRYPFLQLPVPDPEDVKALSDSLGTLVPLGLKVKQSEVREKLGLSDPQADDDLLTPPKPSQSPDPETKLETKSATVKAARDAKEDVEDQDVKSKVAALSAIVSDHRRACRCGACEALSAAEAGEPDALQQLDKLFIDAMEDWQEMVNPIVQPIAAIIQTAGSFEDALKMLQTQRPDATKLAEKLGRLTAIARGVGDTAD</sequence>
<dbReference type="InterPro" id="IPR009279">
    <property type="entry name" value="Portal_Mu"/>
</dbReference>
<evidence type="ECO:0000313" key="3">
    <source>
        <dbReference type="Proteomes" id="UP000244335"/>
    </source>
</evidence>
<dbReference type="RefSeq" id="WP_116493853.1">
    <property type="nucleotide sequence ID" value="NZ_QDFR01000001.1"/>
</dbReference>
<feature type="region of interest" description="Disordered" evidence="1">
    <location>
        <begin position="400"/>
        <end position="441"/>
    </location>
</feature>
<evidence type="ECO:0000256" key="1">
    <source>
        <dbReference type="SAM" id="MobiDB-lite"/>
    </source>
</evidence>
<dbReference type="Pfam" id="PF06074">
    <property type="entry name" value="Portal_Mu"/>
    <property type="match status" value="1"/>
</dbReference>
<organism evidence="2 3">
    <name type="scientific">Rhizobium rhizogenes</name>
    <name type="common">Agrobacterium rhizogenes</name>
    <dbReference type="NCBI Taxonomy" id="359"/>
    <lineage>
        <taxon>Bacteria</taxon>
        <taxon>Pseudomonadati</taxon>
        <taxon>Pseudomonadota</taxon>
        <taxon>Alphaproteobacteria</taxon>
        <taxon>Hyphomicrobiales</taxon>
        <taxon>Rhizobiaceae</taxon>
        <taxon>Rhizobium/Agrobacterium group</taxon>
        <taxon>Rhizobium</taxon>
    </lineage>
</organism>
<proteinExistence type="predicted"/>